<organism evidence="1 2">
    <name type="scientific">Pseudomonas fluorescens</name>
    <dbReference type="NCBI Taxonomy" id="294"/>
    <lineage>
        <taxon>Bacteria</taxon>
        <taxon>Pseudomonadati</taxon>
        <taxon>Pseudomonadota</taxon>
        <taxon>Gammaproteobacteria</taxon>
        <taxon>Pseudomonadales</taxon>
        <taxon>Pseudomonadaceae</taxon>
        <taxon>Pseudomonas</taxon>
    </lineage>
</organism>
<dbReference type="EMBL" id="LS483372">
    <property type="protein sequence ID" value="SQF88954.1"/>
    <property type="molecule type" value="Genomic_DNA"/>
</dbReference>
<accession>A0A3M3XV17</accession>
<dbReference type="GeneID" id="61636329"/>
<protein>
    <submittedName>
        <fullName evidence="1">Phage-associated protein, BcepMu gp16 family</fullName>
    </submittedName>
</protein>
<gene>
    <name evidence="1" type="ORF">NCTC10038_00317</name>
</gene>
<reference evidence="1 2" key="1">
    <citation type="submission" date="2018-06" db="EMBL/GenBank/DDBJ databases">
        <authorList>
            <consortium name="Pathogen Informatics"/>
            <person name="Doyle S."/>
        </authorList>
    </citation>
    <scope>NUCLEOTIDE SEQUENCE [LARGE SCALE GENOMIC DNA]</scope>
    <source>
        <strain evidence="1 2">NCTC10038</strain>
    </source>
</reference>
<sequence>MPATLTPEQAREALDRKGMSIAEFCRTHSLNKNLVSDLLNGRKKGRRGEAHRAAVLLGIKDGVISQ</sequence>
<dbReference type="GO" id="GO:0003677">
    <property type="term" value="F:DNA binding"/>
    <property type="evidence" value="ECO:0007669"/>
    <property type="project" value="InterPro"/>
</dbReference>
<name>A0A3M3XV17_PSEFL</name>
<evidence type="ECO:0000313" key="2">
    <source>
        <dbReference type="Proteomes" id="UP000248640"/>
    </source>
</evidence>
<dbReference type="AlphaFoldDB" id="A0A3M3XV17"/>
<dbReference type="NCBIfam" id="TIGR04111">
    <property type="entry name" value="BcepMu_gp16"/>
    <property type="match status" value="1"/>
</dbReference>
<evidence type="ECO:0000313" key="1">
    <source>
        <dbReference type="EMBL" id="SQF88954.1"/>
    </source>
</evidence>
<dbReference type="RefSeq" id="WP_053253832.1">
    <property type="nucleotide sequence ID" value="NZ_CBCRXZ010000024.1"/>
</dbReference>
<proteinExistence type="predicted"/>
<dbReference type="Proteomes" id="UP000248640">
    <property type="component" value="Chromosome 1"/>
</dbReference>
<dbReference type="SUPFAM" id="SSF47413">
    <property type="entry name" value="lambda repressor-like DNA-binding domains"/>
    <property type="match status" value="1"/>
</dbReference>
<dbReference type="InterPro" id="IPR010982">
    <property type="entry name" value="Lambda_DNA-bd_dom_sf"/>
</dbReference>
<dbReference type="InterPro" id="IPR026365">
    <property type="entry name" value="BcepMu_gp16"/>
</dbReference>